<dbReference type="STRING" id="91626.A0A0C9MNS7"/>
<dbReference type="GO" id="GO:0140042">
    <property type="term" value="P:lipid droplet formation"/>
    <property type="evidence" value="ECO:0007669"/>
    <property type="project" value="UniProtKB-ARBA"/>
</dbReference>
<accession>A0A0C9MNS7</accession>
<keyword evidence="6 8" id="KW-0472">Membrane</keyword>
<dbReference type="Proteomes" id="UP000053815">
    <property type="component" value="Unassembled WGS sequence"/>
</dbReference>
<evidence type="ECO:0000256" key="1">
    <source>
        <dbReference type="ARBA" id="ARBA00004477"/>
    </source>
</evidence>
<reference evidence="9" key="1">
    <citation type="submission" date="2014-09" db="EMBL/GenBank/DDBJ databases">
        <title>Draft genome sequence of an oleaginous Mucoromycotina fungus Mucor ambiguus NBRC6742.</title>
        <authorList>
            <person name="Takeda I."/>
            <person name="Yamane N."/>
            <person name="Morita T."/>
            <person name="Tamano K."/>
            <person name="Machida M."/>
            <person name="Baker S."/>
            <person name="Koike H."/>
        </authorList>
    </citation>
    <scope>NUCLEOTIDE SEQUENCE</scope>
    <source>
        <strain evidence="9">NBRC 6742</strain>
    </source>
</reference>
<feature type="compositionally biased region" description="Acidic residues" evidence="7">
    <location>
        <begin position="360"/>
        <end position="373"/>
    </location>
</feature>
<dbReference type="GO" id="GO:0005789">
    <property type="term" value="C:endoplasmic reticulum membrane"/>
    <property type="evidence" value="ECO:0007669"/>
    <property type="project" value="UniProtKB-SubCell"/>
</dbReference>
<keyword evidence="10" id="KW-1185">Reference proteome</keyword>
<comment type="subcellular location">
    <subcellularLocation>
        <location evidence="1">Endoplasmic reticulum membrane</location>
        <topology evidence="1">Multi-pass membrane protein</topology>
    </subcellularLocation>
</comment>
<dbReference type="CDD" id="cd23995">
    <property type="entry name" value="Seipin_BSCL2_like"/>
    <property type="match status" value="1"/>
</dbReference>
<keyword evidence="4 8" id="KW-1133">Transmembrane helix</keyword>
<evidence type="ECO:0000256" key="6">
    <source>
        <dbReference type="ARBA" id="ARBA00023136"/>
    </source>
</evidence>
<feature type="transmembrane region" description="Helical" evidence="8">
    <location>
        <begin position="296"/>
        <end position="315"/>
    </location>
</feature>
<dbReference type="AlphaFoldDB" id="A0A0C9MNS7"/>
<dbReference type="InterPro" id="IPR009617">
    <property type="entry name" value="Seipin"/>
</dbReference>
<evidence type="ECO:0000256" key="8">
    <source>
        <dbReference type="SAM" id="Phobius"/>
    </source>
</evidence>
<feature type="compositionally biased region" description="Acidic residues" evidence="7">
    <location>
        <begin position="30"/>
        <end position="44"/>
    </location>
</feature>
<protein>
    <submittedName>
        <fullName evidence="9">Seipin isoform X3</fullName>
    </submittedName>
</protein>
<gene>
    <name evidence="9" type="ORF">MAM1_0246c08656</name>
</gene>
<evidence type="ECO:0000256" key="4">
    <source>
        <dbReference type="ARBA" id="ARBA00022989"/>
    </source>
</evidence>
<evidence type="ECO:0000256" key="5">
    <source>
        <dbReference type="ARBA" id="ARBA00023098"/>
    </source>
</evidence>
<name>A0A0C9MNS7_9FUNG</name>
<organism evidence="9">
    <name type="scientific">Mucor ambiguus</name>
    <dbReference type="NCBI Taxonomy" id="91626"/>
    <lineage>
        <taxon>Eukaryota</taxon>
        <taxon>Fungi</taxon>
        <taxon>Fungi incertae sedis</taxon>
        <taxon>Mucoromycota</taxon>
        <taxon>Mucoromycotina</taxon>
        <taxon>Mucoromycetes</taxon>
        <taxon>Mucorales</taxon>
        <taxon>Mucorineae</taxon>
        <taxon>Mucoraceae</taxon>
        <taxon>Mucor</taxon>
    </lineage>
</organism>
<evidence type="ECO:0000256" key="7">
    <source>
        <dbReference type="SAM" id="MobiDB-lite"/>
    </source>
</evidence>
<dbReference type="EMBL" id="DF836535">
    <property type="protein sequence ID" value="GAN09134.1"/>
    <property type="molecule type" value="Genomic_DNA"/>
</dbReference>
<evidence type="ECO:0000313" key="9">
    <source>
        <dbReference type="EMBL" id="GAN09134.1"/>
    </source>
</evidence>
<dbReference type="PANTHER" id="PTHR21212:SF0">
    <property type="entry name" value="SEIPIN"/>
    <property type="match status" value="1"/>
</dbReference>
<sequence length="373" mass="42580">MSRAYSDTDDYSEHGLNPDFHVVPSSSQYDPEDEDDVDELEELIIPEKVDGTTGEEEKEELLPPIEWHPVALMVGRFIKTLLSPIVKIVFAPQTQRAIVKSLVIIIVVAWILLTSFTAYLTFYQRYIPKTAHVEPIYFQYTDIERPQGQVYFKGPNPVMPLRNEQAYDVSVQLHVPTSDINFDLGNFMVHVALQTKNGTVLAESSRPAILRYQSYAQRILHVMAKALPLLIGWTEESQHIHVLLLDSYIEKRATPITQARVTLSTSKLQVYDAHISVIADFRGLRYYMYHRRVSTAFIFIALFTMIEVICAMAAWKMFGKNMWDKLHEAFSIDELAATATVENSAQDDGRSSVVASQYNTEEEDEEDGYLTEE</sequence>
<evidence type="ECO:0000313" key="10">
    <source>
        <dbReference type="Proteomes" id="UP000053815"/>
    </source>
</evidence>
<dbReference type="PANTHER" id="PTHR21212">
    <property type="entry name" value="BERNARDINELLI-SEIP CONGENITAL LIPODYSTROPHY 2 HOMOLOG BSCL2 PROTEIN"/>
    <property type="match status" value="1"/>
</dbReference>
<keyword evidence="5" id="KW-0443">Lipid metabolism</keyword>
<dbReference type="OrthoDB" id="3990054at2759"/>
<feature type="region of interest" description="Disordered" evidence="7">
    <location>
        <begin position="343"/>
        <end position="373"/>
    </location>
</feature>
<keyword evidence="2 8" id="KW-0812">Transmembrane</keyword>
<feature type="region of interest" description="Disordered" evidence="7">
    <location>
        <begin position="1"/>
        <end position="60"/>
    </location>
</feature>
<keyword evidence="3" id="KW-0256">Endoplasmic reticulum</keyword>
<evidence type="ECO:0000256" key="2">
    <source>
        <dbReference type="ARBA" id="ARBA00022692"/>
    </source>
</evidence>
<proteinExistence type="predicted"/>
<feature type="transmembrane region" description="Helical" evidence="8">
    <location>
        <begin position="102"/>
        <end position="122"/>
    </location>
</feature>
<dbReference type="Pfam" id="PF06775">
    <property type="entry name" value="Seipin"/>
    <property type="match status" value="1"/>
</dbReference>
<dbReference type="GO" id="GO:0006629">
    <property type="term" value="P:lipid metabolic process"/>
    <property type="evidence" value="ECO:0007669"/>
    <property type="project" value="UniProtKB-KW"/>
</dbReference>
<evidence type="ECO:0000256" key="3">
    <source>
        <dbReference type="ARBA" id="ARBA00022824"/>
    </source>
</evidence>